<dbReference type="Gene3D" id="3.20.20.70">
    <property type="entry name" value="Aldolase class I"/>
    <property type="match status" value="1"/>
</dbReference>
<dbReference type="InterPro" id="IPR014732">
    <property type="entry name" value="OMPdecase"/>
</dbReference>
<dbReference type="SUPFAM" id="SSF51366">
    <property type="entry name" value="Ribulose-phoshate binding barrel"/>
    <property type="match status" value="1"/>
</dbReference>
<comment type="pathway">
    <text evidence="2 7 10">Pyrimidine metabolism; UMP biosynthesis via de novo pathway; UMP from orotate: step 2/2.</text>
</comment>
<dbReference type="NCBIfam" id="NF001273">
    <property type="entry name" value="PRK00230.1"/>
    <property type="match status" value="1"/>
</dbReference>
<dbReference type="InterPro" id="IPR047596">
    <property type="entry name" value="OMPdecase_bac"/>
</dbReference>
<protein>
    <recommendedName>
        <fullName evidence="7">Orotidine 5'-phosphate decarboxylase</fullName>
        <ecNumber evidence="7">4.1.1.23</ecNumber>
    </recommendedName>
    <alternativeName>
        <fullName evidence="7">OMP decarboxylase</fullName>
        <shortName evidence="7">OMPDCase</shortName>
        <shortName evidence="7">OMPdecase</shortName>
    </alternativeName>
</protein>
<comment type="subunit">
    <text evidence="7">Homodimer.</text>
</comment>
<evidence type="ECO:0000256" key="4">
    <source>
        <dbReference type="ARBA" id="ARBA00022975"/>
    </source>
</evidence>
<comment type="similarity">
    <text evidence="7">Belongs to the OMP decarboxylase family. Type 1 subfamily.</text>
</comment>
<feature type="active site" description="Proton donor" evidence="7">
    <location>
        <position position="69"/>
    </location>
</feature>
<dbReference type="NCBIfam" id="TIGR01740">
    <property type="entry name" value="pyrF"/>
    <property type="match status" value="1"/>
</dbReference>
<evidence type="ECO:0000256" key="9">
    <source>
        <dbReference type="PIRSR" id="PIRSR614732-2"/>
    </source>
</evidence>
<feature type="binding site" evidence="7 9">
    <location>
        <position position="211"/>
    </location>
    <ligand>
        <name>substrate</name>
    </ligand>
</feature>
<dbReference type="PANTHER" id="PTHR32119:SF2">
    <property type="entry name" value="OROTIDINE 5'-PHOSPHATE DECARBOXYLASE"/>
    <property type="match status" value="1"/>
</dbReference>
<evidence type="ECO:0000256" key="2">
    <source>
        <dbReference type="ARBA" id="ARBA00004861"/>
    </source>
</evidence>
<dbReference type="GO" id="GO:0006207">
    <property type="term" value="P:'de novo' pyrimidine nucleobase biosynthetic process"/>
    <property type="evidence" value="ECO:0007669"/>
    <property type="project" value="InterPro"/>
</dbReference>
<dbReference type="Proteomes" id="UP001321450">
    <property type="component" value="Chromosome"/>
</dbReference>
<dbReference type="RefSeq" id="WP_286293222.1">
    <property type="nucleotide sequence ID" value="NZ_AP024718.1"/>
</dbReference>
<feature type="binding site" evidence="7 9">
    <location>
        <position position="191"/>
    </location>
    <ligand>
        <name>substrate</name>
    </ligand>
</feature>
<feature type="binding site" evidence="7 9">
    <location>
        <position position="39"/>
    </location>
    <ligand>
        <name>substrate</name>
    </ligand>
</feature>
<accession>A0AAU9BXG3</accession>
<comment type="function">
    <text evidence="1 7">Catalyzes the decarboxylation of orotidine 5'-monophosphate (OMP) to uridine 5'-monophosphate (UMP).</text>
</comment>
<dbReference type="Pfam" id="PF00215">
    <property type="entry name" value="OMPdecase"/>
    <property type="match status" value="1"/>
</dbReference>
<evidence type="ECO:0000256" key="8">
    <source>
        <dbReference type="PIRSR" id="PIRSR614732-1"/>
    </source>
</evidence>
<dbReference type="PROSITE" id="PS00156">
    <property type="entry name" value="OMPDECASE"/>
    <property type="match status" value="1"/>
</dbReference>
<keyword evidence="5 7" id="KW-0456">Lyase</keyword>
<feature type="binding site" evidence="7 9">
    <location>
        <position position="121"/>
    </location>
    <ligand>
        <name>substrate</name>
    </ligand>
</feature>
<keyword evidence="13" id="KW-1185">Reference proteome</keyword>
<evidence type="ECO:0000256" key="1">
    <source>
        <dbReference type="ARBA" id="ARBA00002356"/>
    </source>
</evidence>
<keyword evidence="4 7" id="KW-0665">Pyrimidine biosynthesis</keyword>
<organism evidence="12 13">
    <name type="scientific">Methylomarinovum tepidoasis</name>
    <dbReference type="NCBI Taxonomy" id="2840183"/>
    <lineage>
        <taxon>Bacteria</taxon>
        <taxon>Pseudomonadati</taxon>
        <taxon>Pseudomonadota</taxon>
        <taxon>Gammaproteobacteria</taxon>
        <taxon>Methylococcales</taxon>
        <taxon>Methylothermaceae</taxon>
        <taxon>Methylomarinovum</taxon>
    </lineage>
</organism>
<dbReference type="InterPro" id="IPR018089">
    <property type="entry name" value="OMPdecase_AS"/>
</dbReference>
<dbReference type="HAMAP" id="MF_01200_B">
    <property type="entry name" value="OMPdecase_type1_B"/>
    <property type="match status" value="1"/>
</dbReference>
<feature type="active site" description="For OMPdecase activity" evidence="8">
    <location>
        <position position="72"/>
    </location>
</feature>
<dbReference type="InterPro" id="IPR001754">
    <property type="entry name" value="OMPdeCOase_dom"/>
</dbReference>
<evidence type="ECO:0000256" key="6">
    <source>
        <dbReference type="ARBA" id="ARBA00049157"/>
    </source>
</evidence>
<feature type="domain" description="Orotidine 5'-phosphate decarboxylase" evidence="11">
    <location>
        <begin position="11"/>
        <end position="227"/>
    </location>
</feature>
<evidence type="ECO:0000256" key="10">
    <source>
        <dbReference type="RuleBase" id="RU000512"/>
    </source>
</evidence>
<dbReference type="GO" id="GO:0044205">
    <property type="term" value="P:'de novo' UMP biosynthetic process"/>
    <property type="evidence" value="ECO:0007669"/>
    <property type="project" value="UniProtKB-UniRule"/>
</dbReference>
<evidence type="ECO:0000256" key="5">
    <source>
        <dbReference type="ARBA" id="ARBA00023239"/>
    </source>
</evidence>
<feature type="active site" description="For OMPdecase activity" evidence="8">
    <location>
        <position position="69"/>
    </location>
</feature>
<feature type="binding site" evidence="7 9">
    <location>
        <position position="212"/>
    </location>
    <ligand>
        <name>substrate</name>
    </ligand>
</feature>
<proteinExistence type="inferred from homology"/>
<dbReference type="GO" id="GO:0004590">
    <property type="term" value="F:orotidine-5'-phosphate decarboxylase activity"/>
    <property type="evidence" value="ECO:0007669"/>
    <property type="project" value="UniProtKB-UniRule"/>
</dbReference>
<evidence type="ECO:0000313" key="12">
    <source>
        <dbReference type="EMBL" id="BCX88153.1"/>
    </source>
</evidence>
<sequence>MPCKPIPPQDRLIVALDLPDHAQARELVERLGGTATFYKIGLELFMAGDYFALIDWLTARGKKVFADLKFYDIPATVERAVRALSRTPVTFATVHGDPAIMAAAARGKGATLKILAVTVLTSLDEAALKAMGYASDLETLVRRRARQAVDAGLDGVIASGREAQLLRRELGDDPLIVTPGVRPQGSPAGDQKRVVTVEEAFANGADYIVVGRPIRDAHDPKAAAEAIQQQIATLFQN</sequence>
<gene>
    <name evidence="7" type="primary">pyrF</name>
    <name evidence="12" type="ORF">MIN45_P0521</name>
</gene>
<comment type="catalytic activity">
    <reaction evidence="6 7 10">
        <text>orotidine 5'-phosphate + H(+) = UMP + CO2</text>
        <dbReference type="Rhea" id="RHEA:11596"/>
        <dbReference type="ChEBI" id="CHEBI:15378"/>
        <dbReference type="ChEBI" id="CHEBI:16526"/>
        <dbReference type="ChEBI" id="CHEBI:57538"/>
        <dbReference type="ChEBI" id="CHEBI:57865"/>
        <dbReference type="EC" id="4.1.1.23"/>
    </reaction>
</comment>
<dbReference type="InterPro" id="IPR013785">
    <property type="entry name" value="Aldolase_TIM"/>
</dbReference>
<feature type="binding site" evidence="7 9">
    <location>
        <position position="182"/>
    </location>
    <ligand>
        <name>substrate</name>
    </ligand>
</feature>
<dbReference type="PANTHER" id="PTHR32119">
    <property type="entry name" value="OROTIDINE 5'-PHOSPHATE DECARBOXYLASE"/>
    <property type="match status" value="1"/>
</dbReference>
<evidence type="ECO:0000256" key="7">
    <source>
        <dbReference type="HAMAP-Rule" id="MF_01200"/>
    </source>
</evidence>
<dbReference type="AlphaFoldDB" id="A0AAU9BXG3"/>
<keyword evidence="3 7" id="KW-0210">Decarboxylase</keyword>
<feature type="binding site" evidence="7 9">
    <location>
        <position position="17"/>
    </location>
    <ligand>
        <name>substrate</name>
    </ligand>
</feature>
<dbReference type="InterPro" id="IPR011060">
    <property type="entry name" value="RibuloseP-bd_barrel"/>
</dbReference>
<name>A0AAU9BXG3_9GAMM</name>
<evidence type="ECO:0000256" key="3">
    <source>
        <dbReference type="ARBA" id="ARBA00022793"/>
    </source>
</evidence>
<dbReference type="CDD" id="cd04725">
    <property type="entry name" value="OMP_decarboxylase_like"/>
    <property type="match status" value="1"/>
</dbReference>
<dbReference type="KEGG" id="meiy:MIN45_P0521"/>
<dbReference type="EMBL" id="AP024718">
    <property type="protein sequence ID" value="BCX88153.1"/>
    <property type="molecule type" value="Genomic_DNA"/>
</dbReference>
<feature type="binding site" evidence="7">
    <location>
        <begin position="67"/>
        <end position="76"/>
    </location>
    <ligand>
        <name>substrate</name>
    </ligand>
</feature>
<evidence type="ECO:0000259" key="11">
    <source>
        <dbReference type="SMART" id="SM00934"/>
    </source>
</evidence>
<reference evidence="13" key="1">
    <citation type="journal article" date="2024" name="Int. J. Syst. Evol. Microbiol.">
        <title>Methylomarinovum tepidoasis sp. nov., a moderately thermophilic methanotroph of the family Methylothermaceae isolated from a deep-sea hydrothermal field.</title>
        <authorList>
            <person name="Hirayama H."/>
            <person name="Takaki Y."/>
            <person name="Abe M."/>
            <person name="Miyazaki M."/>
            <person name="Uematsu K."/>
            <person name="Matsui Y."/>
            <person name="Takai K."/>
        </authorList>
    </citation>
    <scope>NUCLEOTIDE SEQUENCE [LARGE SCALE GENOMIC DNA]</scope>
    <source>
        <strain evidence="13">IN45</strain>
    </source>
</reference>
<dbReference type="GO" id="GO:0005829">
    <property type="term" value="C:cytosol"/>
    <property type="evidence" value="ECO:0007669"/>
    <property type="project" value="TreeGrafter"/>
</dbReference>
<evidence type="ECO:0000313" key="13">
    <source>
        <dbReference type="Proteomes" id="UP001321450"/>
    </source>
</evidence>
<dbReference type="SMART" id="SM00934">
    <property type="entry name" value="OMPdecase"/>
    <property type="match status" value="1"/>
</dbReference>
<feature type="active site" description="For OMPdecase activity" evidence="8">
    <location>
        <position position="67"/>
    </location>
</feature>
<dbReference type="EC" id="4.1.1.23" evidence="7"/>